<evidence type="ECO:0000313" key="2">
    <source>
        <dbReference type="Proteomes" id="UP000299102"/>
    </source>
</evidence>
<protein>
    <submittedName>
        <fullName evidence="1">Uncharacterized protein</fullName>
    </submittedName>
</protein>
<sequence length="93" mass="10880">MQSRRVSRAEQRSRTLVPQTFYTKQARLAAALMKKIFSKIRSNNFYSRAVSRRARANPRLTRRLTFKCKFYEEVITQEPTRSAVIYNAATGEC</sequence>
<name>A0A4C1W5A8_EUMVA</name>
<dbReference type="AlphaFoldDB" id="A0A4C1W5A8"/>
<dbReference type="EMBL" id="BGZK01000469">
    <property type="protein sequence ID" value="GBP45692.1"/>
    <property type="molecule type" value="Genomic_DNA"/>
</dbReference>
<keyword evidence="2" id="KW-1185">Reference proteome</keyword>
<organism evidence="1 2">
    <name type="scientific">Eumeta variegata</name>
    <name type="common">Bagworm moth</name>
    <name type="synonym">Eumeta japonica</name>
    <dbReference type="NCBI Taxonomy" id="151549"/>
    <lineage>
        <taxon>Eukaryota</taxon>
        <taxon>Metazoa</taxon>
        <taxon>Ecdysozoa</taxon>
        <taxon>Arthropoda</taxon>
        <taxon>Hexapoda</taxon>
        <taxon>Insecta</taxon>
        <taxon>Pterygota</taxon>
        <taxon>Neoptera</taxon>
        <taxon>Endopterygota</taxon>
        <taxon>Lepidoptera</taxon>
        <taxon>Glossata</taxon>
        <taxon>Ditrysia</taxon>
        <taxon>Tineoidea</taxon>
        <taxon>Psychidae</taxon>
        <taxon>Oiketicinae</taxon>
        <taxon>Eumeta</taxon>
    </lineage>
</organism>
<dbReference type="Proteomes" id="UP000299102">
    <property type="component" value="Unassembled WGS sequence"/>
</dbReference>
<reference evidence="1 2" key="1">
    <citation type="journal article" date="2019" name="Commun. Biol.">
        <title>The bagworm genome reveals a unique fibroin gene that provides high tensile strength.</title>
        <authorList>
            <person name="Kono N."/>
            <person name="Nakamura H."/>
            <person name="Ohtoshi R."/>
            <person name="Tomita M."/>
            <person name="Numata K."/>
            <person name="Arakawa K."/>
        </authorList>
    </citation>
    <scope>NUCLEOTIDE SEQUENCE [LARGE SCALE GENOMIC DNA]</scope>
</reference>
<gene>
    <name evidence="1" type="ORF">EVAR_35961_1</name>
</gene>
<evidence type="ECO:0000313" key="1">
    <source>
        <dbReference type="EMBL" id="GBP45692.1"/>
    </source>
</evidence>
<proteinExistence type="predicted"/>
<comment type="caution">
    <text evidence="1">The sequence shown here is derived from an EMBL/GenBank/DDBJ whole genome shotgun (WGS) entry which is preliminary data.</text>
</comment>
<accession>A0A4C1W5A8</accession>